<feature type="region of interest" description="Disordered" evidence="1">
    <location>
        <begin position="373"/>
        <end position="407"/>
    </location>
</feature>
<reference evidence="2 3" key="1">
    <citation type="submission" date="2024-06" db="EMBL/GenBank/DDBJ databases">
        <authorList>
            <person name="Campbell A.G."/>
        </authorList>
    </citation>
    <scope>NUCLEOTIDE SEQUENCE [LARGE SCALE GENOMIC DNA]</scope>
    <source>
        <strain evidence="2 3">EM12</strain>
    </source>
</reference>
<protein>
    <recommendedName>
        <fullName evidence="4">TIGR02678 family protein</fullName>
    </recommendedName>
</protein>
<dbReference type="RefSeq" id="WP_350393205.1">
    <property type="nucleotide sequence ID" value="NZ_JBELQE010000043.1"/>
</dbReference>
<comment type="caution">
    <text evidence="2">The sequence shown here is derived from an EMBL/GenBank/DDBJ whole genome shotgun (WGS) entry which is preliminary data.</text>
</comment>
<dbReference type="Proteomes" id="UP001480955">
    <property type="component" value="Unassembled WGS sequence"/>
</dbReference>
<evidence type="ECO:0000313" key="3">
    <source>
        <dbReference type="Proteomes" id="UP001480955"/>
    </source>
</evidence>
<name>A0ABV1QJS1_9HYPH</name>
<proteinExistence type="predicted"/>
<dbReference type="EMBL" id="JBELQE010000043">
    <property type="protein sequence ID" value="MER2249637.1"/>
    <property type="molecule type" value="Genomic_DNA"/>
</dbReference>
<sequence length="432" mass="46247">MEWGLLGGERLGGTRRVRTLGLGAIVRFFNERAVPGLGGVWFGRQVILALLGIHLAGTLRREGRGPANIAAANAVEALAVWLTLSRNGWPRDARLPGYLKLQQHAGGEDPTFRHAGSRAFYVSQPMRIGTRDALPMLGLVSASSRRFNSYAVTERGLALLEATCPRARTPLRLWAGGGSLPVRRKVIVDELDPTRPLPDRAREILREAFLSGPEAERARRREALAFVEGLRVRPGGHTAWDTRPPEIRDPAHWADMRAGAALAGVMEAAAGEGPGGSVLGRIEARMGAAGLRRLALGDAVDAPLVAALELLRSRAQAFLATGHDPSPGRAAARFCTDCIEADAQTLVGRLVARDGRILRLIDGAILAGIAFRGRPPRESDPDDAADAMQNELPEEAPEETVPPLPEGISRRIRNLAALAPDLRAIPSDADGA</sequence>
<keyword evidence="3" id="KW-1185">Reference proteome</keyword>
<organism evidence="2 3">
    <name type="scientific">Methylorubrum podarium</name>
    <dbReference type="NCBI Taxonomy" id="200476"/>
    <lineage>
        <taxon>Bacteria</taxon>
        <taxon>Pseudomonadati</taxon>
        <taxon>Pseudomonadota</taxon>
        <taxon>Alphaproteobacteria</taxon>
        <taxon>Hyphomicrobiales</taxon>
        <taxon>Methylobacteriaceae</taxon>
        <taxon>Methylorubrum</taxon>
    </lineage>
</organism>
<gene>
    <name evidence="2" type="ORF">ABS772_06875</name>
</gene>
<evidence type="ECO:0000256" key="1">
    <source>
        <dbReference type="SAM" id="MobiDB-lite"/>
    </source>
</evidence>
<evidence type="ECO:0000313" key="2">
    <source>
        <dbReference type="EMBL" id="MER2249637.1"/>
    </source>
</evidence>
<accession>A0ABV1QJS1</accession>
<evidence type="ECO:0008006" key="4">
    <source>
        <dbReference type="Google" id="ProtNLM"/>
    </source>
</evidence>